<dbReference type="EMBL" id="CP012748">
    <property type="protein sequence ID" value="ALL69799.1"/>
    <property type="molecule type" value="Genomic_DNA"/>
</dbReference>
<gene>
    <name evidence="1" type="ORF">K788_0007449</name>
</gene>
<evidence type="ECO:0000313" key="1">
    <source>
        <dbReference type="EMBL" id="ALL69799.1"/>
    </source>
</evidence>
<keyword evidence="1" id="KW-0614">Plasmid</keyword>
<geneLocation type="plasmid" evidence="2"/>
<sequence>MLLMQNPHAQFAHAGFFIHIKIIGKKVEVSVNGMNERFCALNFAVIEPLEKKQRRESMYWQAGDAKGL</sequence>
<dbReference type="AlphaFoldDB" id="A0A0P0RLT2"/>
<accession>A0A0P0RLT2</accession>
<name>A0A0P0RLT2_9BURK</name>
<evidence type="ECO:0000313" key="2">
    <source>
        <dbReference type="Proteomes" id="UP000019146"/>
    </source>
</evidence>
<organism evidence="1 2">
    <name type="scientific">Paraburkholderia caribensis MBA4</name>
    <dbReference type="NCBI Taxonomy" id="1323664"/>
    <lineage>
        <taxon>Bacteria</taxon>
        <taxon>Pseudomonadati</taxon>
        <taxon>Pseudomonadota</taxon>
        <taxon>Betaproteobacteria</taxon>
        <taxon>Burkholderiales</taxon>
        <taxon>Burkholderiaceae</taxon>
        <taxon>Paraburkholderia</taxon>
    </lineage>
</organism>
<protein>
    <submittedName>
        <fullName evidence="1">Uncharacterized protein</fullName>
    </submittedName>
</protein>
<dbReference type="Proteomes" id="UP000019146">
    <property type="component" value="Plasmid unnamed"/>
</dbReference>
<reference evidence="1 2" key="1">
    <citation type="journal article" date="2014" name="Genome Announc.">
        <title>Draft Genome Sequence of the Haloacid-Degrading Burkholderia caribensis Strain MBA4.</title>
        <authorList>
            <person name="Pan Y."/>
            <person name="Kong K.F."/>
            <person name="Tsang J.S."/>
        </authorList>
    </citation>
    <scope>NUCLEOTIDE SEQUENCE [LARGE SCALE GENOMIC DNA]</scope>
    <source>
        <strain evidence="1 2">MBA4</strain>
        <plasmid evidence="2">Plasmid</plasmid>
    </source>
</reference>
<proteinExistence type="predicted"/>
<dbReference type="KEGG" id="bcai:K788_0007449"/>